<proteinExistence type="predicted"/>
<dbReference type="Pfam" id="PF11800">
    <property type="entry name" value="RP-C_C"/>
    <property type="match status" value="1"/>
</dbReference>
<keyword evidence="5" id="KW-1185">Reference proteome</keyword>
<feature type="region of interest" description="Disordered" evidence="1">
    <location>
        <begin position="405"/>
        <end position="424"/>
    </location>
</feature>
<dbReference type="InterPro" id="IPR005090">
    <property type="entry name" value="RepC_N"/>
</dbReference>
<dbReference type="Pfam" id="PF03428">
    <property type="entry name" value="RP-C"/>
    <property type="match status" value="1"/>
</dbReference>
<dbReference type="EMBL" id="JADWOX010000006">
    <property type="protein sequence ID" value="MBI1684211.1"/>
    <property type="molecule type" value="Genomic_DNA"/>
</dbReference>
<evidence type="ECO:0000256" key="1">
    <source>
        <dbReference type="SAM" id="MobiDB-lite"/>
    </source>
</evidence>
<name>A0ABS0SY94_9CAUL</name>
<dbReference type="RefSeq" id="WP_198576133.1">
    <property type="nucleotide sequence ID" value="NZ_JADWOX010000006.1"/>
</dbReference>
<dbReference type="InterPro" id="IPR021760">
    <property type="entry name" value="RepC_C"/>
</dbReference>
<feature type="domain" description="Plasmid replication protein C C-terminal" evidence="3">
    <location>
        <begin position="302"/>
        <end position="404"/>
    </location>
</feature>
<comment type="caution">
    <text evidence="4">The sequence shown here is derived from an EMBL/GenBank/DDBJ whole genome shotgun (WGS) entry which is preliminary data.</text>
</comment>
<evidence type="ECO:0000313" key="5">
    <source>
        <dbReference type="Proteomes" id="UP000639859"/>
    </source>
</evidence>
<evidence type="ECO:0000259" key="2">
    <source>
        <dbReference type="Pfam" id="PF03428"/>
    </source>
</evidence>
<evidence type="ECO:0000313" key="4">
    <source>
        <dbReference type="EMBL" id="MBI1684211.1"/>
    </source>
</evidence>
<feature type="region of interest" description="Disordered" evidence="1">
    <location>
        <begin position="237"/>
        <end position="265"/>
    </location>
</feature>
<reference evidence="4 5" key="1">
    <citation type="submission" date="2020-11" db="EMBL/GenBank/DDBJ databases">
        <title>genome sequence of strain KACC 18849.</title>
        <authorList>
            <person name="Gao J."/>
            <person name="Zhang X."/>
        </authorList>
    </citation>
    <scope>NUCLEOTIDE SEQUENCE [LARGE SCALE GENOMIC DNA]</scope>
    <source>
        <strain evidence="4 5">KACC 18849</strain>
    </source>
</reference>
<feature type="domain" description="Plasmid replication protein C N-terminal" evidence="2">
    <location>
        <begin position="12"/>
        <end position="184"/>
    </location>
</feature>
<organism evidence="4 5">
    <name type="scientific">Caulobacter hibisci</name>
    <dbReference type="NCBI Taxonomy" id="2035993"/>
    <lineage>
        <taxon>Bacteria</taxon>
        <taxon>Pseudomonadati</taxon>
        <taxon>Pseudomonadota</taxon>
        <taxon>Alphaproteobacteria</taxon>
        <taxon>Caulobacterales</taxon>
        <taxon>Caulobacteraceae</taxon>
        <taxon>Caulobacter</taxon>
    </lineage>
</organism>
<evidence type="ECO:0000259" key="3">
    <source>
        <dbReference type="Pfam" id="PF11800"/>
    </source>
</evidence>
<protein>
    <submittedName>
        <fullName evidence="4">Replication protein C</fullName>
    </submittedName>
</protein>
<dbReference type="InterPro" id="IPR047611">
    <property type="entry name" value="RepABC_RepC"/>
</dbReference>
<feature type="compositionally biased region" description="Basic and acidic residues" evidence="1">
    <location>
        <begin position="238"/>
        <end position="265"/>
    </location>
</feature>
<sequence length="424" mass="46942">MQTVQNGTGDVRRLAEAQWAAARLADAYQGLPEGISKAMLLDRFERAAPRLGFGDGIVRLVRALVRVTQEQDWTGKTHPIAWPSNDMLGEELQRSRTVIQGLIRTAVRAGLVHMKDSGNGKRWGYRGERGQIIEAFGFDLSPLAVRWDEFADLAAARSREQDQRRHLKRKLGEVRREIRTVCADALAQDLAGFDWPRAIAEASGRLPRTPALGELEALLDRFGQLLAAVDGAWVRGRKSSESEPRGLESRAHKEPTTQPRSERATYLAHQKEVAERPARASFDREADGLEAAEARINEEVIPLSLVLEAAPEIHAHLDDPAGAEWEDLVDAVSRVAPLMGINVSALREARQTLGRNRAAIAVVTVLARWKDGEITSSAGGYLRAMCERERIGALHLLPSLYGLKERHTPRRSGRGKSAPGRMER</sequence>
<dbReference type="NCBIfam" id="NF040974">
    <property type="entry name" value="RepABC_RepC"/>
    <property type="match status" value="1"/>
</dbReference>
<dbReference type="Proteomes" id="UP000639859">
    <property type="component" value="Unassembled WGS sequence"/>
</dbReference>
<accession>A0ABS0SY94</accession>
<gene>
    <name evidence="4" type="ORF">I4Q42_11090</name>
</gene>